<evidence type="ECO:0000313" key="1">
    <source>
        <dbReference type="EMBL" id="KAK3709990.1"/>
    </source>
</evidence>
<comment type="caution">
    <text evidence="1">The sequence shown here is derived from an EMBL/GenBank/DDBJ whole genome shotgun (WGS) entry which is preliminary data.</text>
</comment>
<dbReference type="EMBL" id="JAUTXU010000088">
    <property type="protein sequence ID" value="KAK3709990.1"/>
    <property type="molecule type" value="Genomic_DNA"/>
</dbReference>
<proteinExistence type="predicted"/>
<organism evidence="1 2">
    <name type="scientific">Vermiconidia calcicola</name>
    <dbReference type="NCBI Taxonomy" id="1690605"/>
    <lineage>
        <taxon>Eukaryota</taxon>
        <taxon>Fungi</taxon>
        <taxon>Dikarya</taxon>
        <taxon>Ascomycota</taxon>
        <taxon>Pezizomycotina</taxon>
        <taxon>Dothideomycetes</taxon>
        <taxon>Dothideomycetidae</taxon>
        <taxon>Mycosphaerellales</taxon>
        <taxon>Extremaceae</taxon>
        <taxon>Vermiconidia</taxon>
    </lineage>
</organism>
<sequence length="306" mass="33885">MLHIKYIGLLLLIPCAVSQDLSSSKRGLIYIYTSDNSDDDHIWDAASSDLTWYYNYSPYRTDGLDHSTLDFVPMLWGEPNTGDQSFYDAVESQINSGMDITHVLGFNEPDGCEGGGSCVDAKTAARLWLDEIEPLKKHGVKLGAPAVRGFSEGVEWFNDFLSHCDGRCTIDFLPLHFYGDFPGLAGYVGGMSAAYEGIPMWVTEFAHPDTSLEETHAFYNQSSAFLDETSYIKRYSWFGSFRSDVANDYVGPNVAMLEPDGELTDIGAWYLGHPAEWEPPKSEAASLSRLFGWTAVVATAAFLTLP</sequence>
<reference evidence="1" key="1">
    <citation type="submission" date="2023-07" db="EMBL/GenBank/DDBJ databases">
        <title>Black Yeasts Isolated from many extreme environments.</title>
        <authorList>
            <person name="Coleine C."/>
            <person name="Stajich J.E."/>
            <person name="Selbmann L."/>
        </authorList>
    </citation>
    <scope>NUCLEOTIDE SEQUENCE</scope>
    <source>
        <strain evidence="1">CCFEE 5714</strain>
    </source>
</reference>
<accession>A0ACC3N4Z5</accession>
<dbReference type="Proteomes" id="UP001281147">
    <property type="component" value="Unassembled WGS sequence"/>
</dbReference>
<keyword evidence="2" id="KW-1185">Reference proteome</keyword>
<protein>
    <submittedName>
        <fullName evidence="1">Uncharacterized protein</fullName>
    </submittedName>
</protein>
<evidence type="ECO:0000313" key="2">
    <source>
        <dbReference type="Proteomes" id="UP001281147"/>
    </source>
</evidence>
<gene>
    <name evidence="1" type="ORF">LTR37_010609</name>
</gene>
<name>A0ACC3N4Z5_9PEZI</name>